<keyword evidence="4" id="KW-1185">Reference proteome</keyword>
<dbReference type="InParanoid" id="A0A0Q0RYC2"/>
<keyword evidence="1" id="KW-1015">Disulfide bond</keyword>
<dbReference type="PROSITE" id="PS50015">
    <property type="entry name" value="SAP_B"/>
    <property type="match status" value="1"/>
</dbReference>
<dbReference type="EMBL" id="LKBH01000181">
    <property type="protein sequence ID" value="KQB35152.1"/>
    <property type="molecule type" value="Genomic_DNA"/>
</dbReference>
<organism evidence="3 4">
    <name type="scientific">Acidiplasma cupricumulans</name>
    <dbReference type="NCBI Taxonomy" id="312540"/>
    <lineage>
        <taxon>Archaea</taxon>
        <taxon>Methanobacteriati</taxon>
        <taxon>Thermoplasmatota</taxon>
        <taxon>Thermoplasmata</taxon>
        <taxon>Thermoplasmatales</taxon>
        <taxon>Ferroplasmaceae</taxon>
        <taxon>Acidiplasma</taxon>
    </lineage>
</organism>
<sequence>MHIKVCHKGLTTHKIGIYIHDDLIISLMTKKIKSVKVLHFDESTEKEARIQQASILIEIEGEKPKLIQGTQVLKGDANGNHTINYTIFDGKNIGKATYSINTMEKNKNDSKLKIVGISEGKACCGDSKPIDTTLVVSNKTYSSNDPSIQCDICQALVKEICEELADGIPSDEICVDVCVAGAGDICLLFVETLIGYLICLSICASLCALAIEEITDYGCSVGAEYICQKVGVC</sequence>
<accession>A0A0Q0RYC2</accession>
<dbReference type="InterPro" id="IPR031033">
    <property type="entry name" value="Halocin_C8_dom"/>
</dbReference>
<reference evidence="3 4" key="1">
    <citation type="submission" date="2015-09" db="EMBL/GenBank/DDBJ databases">
        <title>Heavy metals and arsenic resistance mechanisms in polyextremophilic archaea of the family Ferroplasmaceae.</title>
        <authorList>
            <person name="Bulaev A.G."/>
            <person name="Kanygina A.V."/>
        </authorList>
    </citation>
    <scope>NUCLEOTIDE SEQUENCE [LARGE SCALE GENOMIC DNA]</scope>
    <source>
        <strain evidence="3 4">BH2</strain>
    </source>
</reference>
<evidence type="ECO:0000259" key="2">
    <source>
        <dbReference type="PROSITE" id="PS50015"/>
    </source>
</evidence>
<protein>
    <recommendedName>
        <fullName evidence="2">Saposin B-type domain-containing protein</fullName>
    </recommendedName>
</protein>
<evidence type="ECO:0000256" key="1">
    <source>
        <dbReference type="ARBA" id="ARBA00023157"/>
    </source>
</evidence>
<gene>
    <name evidence="3" type="ORF">AOG55_07600</name>
</gene>
<dbReference type="AlphaFoldDB" id="A0A0Q0RYC2"/>
<evidence type="ECO:0000313" key="3">
    <source>
        <dbReference type="EMBL" id="KQB35152.1"/>
    </source>
</evidence>
<dbReference type="RefSeq" id="WP_055040987.1">
    <property type="nucleotide sequence ID" value="NZ_LKBH01000181.1"/>
</dbReference>
<proteinExistence type="predicted"/>
<comment type="caution">
    <text evidence="3">The sequence shown here is derived from an EMBL/GenBank/DDBJ whole genome shotgun (WGS) entry which is preliminary data.</text>
</comment>
<dbReference type="Proteomes" id="UP000050301">
    <property type="component" value="Unassembled WGS sequence"/>
</dbReference>
<name>A0A0Q0RYC2_9ARCH</name>
<dbReference type="InterPro" id="IPR008139">
    <property type="entry name" value="SaposinB_dom"/>
</dbReference>
<evidence type="ECO:0000313" key="4">
    <source>
        <dbReference type="Proteomes" id="UP000050301"/>
    </source>
</evidence>
<dbReference type="NCBIfam" id="TIGR04449">
    <property type="entry name" value="halocin_C8_dom"/>
    <property type="match status" value="1"/>
</dbReference>
<feature type="domain" description="Saposin B-type" evidence="2">
    <location>
        <begin position="146"/>
        <end position="233"/>
    </location>
</feature>